<sequence length="725" mass="79048">EVSFVQRNFQSGVPDMHETLSNFPEQFGDGPRKPEIKAEMPKESDRTTDNLKCGWFWFRPIYLQKFRTAKWALFWLCWAGAMQGMVVNGFVNVVITTIERRFGLRSSQTGLIAGGYDIASFLLLVPVSYLGGRSKASKPRYIGVGVLVLGLGSLLFASPHYLVGPYRGGQQSENVCQRVTNSSTTRSVSCSDINGEAEEQQEPYSGMYLIIFLLAQLLHGAGAAPFYTLGVTYLDENVSKKMSSVYLGIYYTMAVIGPALGYVVGGELLKLYTDFIIVDPSTIGLTPDSNVWVGAWWIGFLAAAVICFVIAIPLLAFPPALPGSEELAKERVSEAHAKPNKSSAREPGEAFSKIRELPRAMTELLTNPAFFMLNLAGASEGLLIAGFAAFLPKLIENQFSVNASSAALLMGLVTVPAGGGGTFLGGYLIKRLNLSCSGILKFCLFSTAACIIFTLCFALSCPNLNFAGLTVPYHSLTKKSLSLEDSCNSACGCSRSEFNPICGIDGLTYYSPCHAGCYQEISMNDVKVYADCNCIQGTAKNLTMLNSNENIIYEAVNTTCTSTCSYLWLFVVLAFCNMFVTFLCTMPALSSTLRVVRDDQRSFALGIQWIKVRILGTIPAPMVFGALIDETCILWQENCEGRGACLVYDNYYMSSYMLALAFIGKAASLLFFFLAWWSYIPPVSKTIGPNSRQETTAGTNVSLVPNDVSNDLQLTPATITPMMDA</sequence>
<feature type="domain" description="Major facilitator superfamily (MFS) profile" evidence="10">
    <location>
        <begin position="72"/>
        <end position="679"/>
    </location>
</feature>
<feature type="transmembrane region" description="Helical" evidence="8">
    <location>
        <begin position="245"/>
        <end position="265"/>
    </location>
</feature>
<evidence type="ECO:0000259" key="10">
    <source>
        <dbReference type="PROSITE" id="PS50850"/>
    </source>
</evidence>
<dbReference type="GO" id="GO:0005886">
    <property type="term" value="C:plasma membrane"/>
    <property type="evidence" value="ECO:0007669"/>
    <property type="project" value="UniProtKB-SubCell"/>
</dbReference>
<dbReference type="Pfam" id="PF07648">
    <property type="entry name" value="Kazal_2"/>
    <property type="match status" value="1"/>
</dbReference>
<dbReference type="NCBIfam" id="TIGR00805">
    <property type="entry name" value="oat"/>
    <property type="match status" value="1"/>
</dbReference>
<evidence type="ECO:0000256" key="4">
    <source>
        <dbReference type="ARBA" id="ARBA00022692"/>
    </source>
</evidence>
<organism evidence="12 13">
    <name type="scientific">Vespula squamosa</name>
    <name type="common">Southern yellow jacket</name>
    <name type="synonym">Wasp</name>
    <dbReference type="NCBI Taxonomy" id="30214"/>
    <lineage>
        <taxon>Eukaryota</taxon>
        <taxon>Metazoa</taxon>
        <taxon>Ecdysozoa</taxon>
        <taxon>Arthropoda</taxon>
        <taxon>Hexapoda</taxon>
        <taxon>Insecta</taxon>
        <taxon>Pterygota</taxon>
        <taxon>Neoptera</taxon>
        <taxon>Endopterygota</taxon>
        <taxon>Hymenoptera</taxon>
        <taxon>Apocrita</taxon>
        <taxon>Aculeata</taxon>
        <taxon>Vespoidea</taxon>
        <taxon>Vespidae</taxon>
        <taxon>Vespinae</taxon>
        <taxon>Vespula</taxon>
    </lineage>
</organism>
<feature type="transmembrane region" description="Helical" evidence="8">
    <location>
        <begin position="71"/>
        <end position="91"/>
    </location>
</feature>
<keyword evidence="13" id="KW-1185">Reference proteome</keyword>
<feature type="transmembrane region" description="Helical" evidence="8">
    <location>
        <begin position="403"/>
        <end position="427"/>
    </location>
</feature>
<dbReference type="PANTHER" id="PTHR11388:SF100">
    <property type="entry name" value="SOLUTE CARRIER ORGANIC ANION TRANSPORTER FAMILY MEMBER 4A1"/>
    <property type="match status" value="1"/>
</dbReference>
<feature type="domain" description="Kazal-like" evidence="11">
    <location>
        <begin position="481"/>
        <end position="536"/>
    </location>
</feature>
<keyword evidence="6 8" id="KW-0472">Membrane</keyword>
<feature type="transmembrane region" description="Helical" evidence="8">
    <location>
        <begin position="142"/>
        <end position="162"/>
    </location>
</feature>
<dbReference type="CDD" id="cd17403">
    <property type="entry name" value="MFS_SLCO4_OATP4"/>
    <property type="match status" value="1"/>
</dbReference>
<evidence type="ECO:0000313" key="13">
    <source>
        <dbReference type="Proteomes" id="UP001607302"/>
    </source>
</evidence>
<dbReference type="EMBL" id="JAUDFV010000155">
    <property type="protein sequence ID" value="KAL2714964.1"/>
    <property type="molecule type" value="Genomic_DNA"/>
</dbReference>
<feature type="transmembrane region" description="Helical" evidence="8">
    <location>
        <begin position="656"/>
        <end position="677"/>
    </location>
</feature>
<comment type="caution">
    <text evidence="8">Lacks conserved residue(s) required for the propagation of feature annotation.</text>
</comment>
<evidence type="ECO:0000256" key="2">
    <source>
        <dbReference type="ARBA" id="ARBA00009657"/>
    </source>
</evidence>
<evidence type="ECO:0000256" key="8">
    <source>
        <dbReference type="RuleBase" id="RU362056"/>
    </source>
</evidence>
<feature type="transmembrane region" description="Helical" evidence="8">
    <location>
        <begin position="439"/>
        <end position="460"/>
    </location>
</feature>
<feature type="non-terminal residue" evidence="12">
    <location>
        <position position="1"/>
    </location>
</feature>
<evidence type="ECO:0000256" key="3">
    <source>
        <dbReference type="ARBA" id="ARBA00022475"/>
    </source>
</evidence>
<feature type="transmembrane region" description="Helical" evidence="8">
    <location>
        <begin position="566"/>
        <end position="589"/>
    </location>
</feature>
<reference evidence="12 13" key="1">
    <citation type="journal article" date="2024" name="Ann. Entomol. Soc. Am.">
        <title>Genomic analyses of the southern and eastern yellowjacket wasps (Hymenoptera: Vespidae) reveal evolutionary signatures of social life.</title>
        <authorList>
            <person name="Catto M.A."/>
            <person name="Caine P.B."/>
            <person name="Orr S.E."/>
            <person name="Hunt B.G."/>
            <person name="Goodisman M.A.D."/>
        </authorList>
    </citation>
    <scope>NUCLEOTIDE SEQUENCE [LARGE SCALE GENOMIC DNA]</scope>
    <source>
        <strain evidence="12">233</strain>
        <tissue evidence="12">Head and thorax</tissue>
    </source>
</reference>
<keyword evidence="5 8" id="KW-1133">Transmembrane helix</keyword>
<evidence type="ECO:0000313" key="12">
    <source>
        <dbReference type="EMBL" id="KAL2714964.1"/>
    </source>
</evidence>
<dbReference type="PANTHER" id="PTHR11388">
    <property type="entry name" value="ORGANIC ANION TRANSPORTER"/>
    <property type="match status" value="1"/>
</dbReference>
<dbReference type="InterPro" id="IPR004156">
    <property type="entry name" value="OATP"/>
</dbReference>
<keyword evidence="4 8" id="KW-0812">Transmembrane</keyword>
<dbReference type="AlphaFoldDB" id="A0ABD2A2X2"/>
<comment type="caution">
    <text evidence="12">The sequence shown here is derived from an EMBL/GenBank/DDBJ whole genome shotgun (WGS) entry which is preliminary data.</text>
</comment>
<name>A0ABD2A2X2_VESSQ</name>
<dbReference type="SUPFAM" id="SSF100895">
    <property type="entry name" value="Kazal-type serine protease inhibitors"/>
    <property type="match status" value="1"/>
</dbReference>
<accession>A0ABD2A2X2</accession>
<proteinExistence type="inferred from homology"/>
<dbReference type="PROSITE" id="PS50850">
    <property type="entry name" value="MFS"/>
    <property type="match status" value="1"/>
</dbReference>
<dbReference type="InterPro" id="IPR002350">
    <property type="entry name" value="Kazal_dom"/>
</dbReference>
<protein>
    <recommendedName>
        <fullName evidence="8">Solute carrier organic anion transporter family member</fullName>
    </recommendedName>
</protein>
<evidence type="ECO:0000256" key="1">
    <source>
        <dbReference type="ARBA" id="ARBA00004651"/>
    </source>
</evidence>
<feature type="transmembrane region" description="Helical" evidence="8">
    <location>
        <begin position="207"/>
        <end position="233"/>
    </location>
</feature>
<keyword evidence="8" id="KW-0406">Ion transport</keyword>
<keyword evidence="3" id="KW-1003">Cell membrane</keyword>
<keyword evidence="8" id="KW-0813">Transport</keyword>
<evidence type="ECO:0000259" key="11">
    <source>
        <dbReference type="PROSITE" id="PS51465"/>
    </source>
</evidence>
<keyword evidence="7" id="KW-1015">Disulfide bond</keyword>
<dbReference type="GO" id="GO:0006811">
    <property type="term" value="P:monoatomic ion transport"/>
    <property type="evidence" value="ECO:0007669"/>
    <property type="project" value="UniProtKB-KW"/>
</dbReference>
<dbReference type="PROSITE" id="PS51465">
    <property type="entry name" value="KAZAL_2"/>
    <property type="match status" value="1"/>
</dbReference>
<dbReference type="InterPro" id="IPR020846">
    <property type="entry name" value="MFS_dom"/>
</dbReference>
<feature type="transmembrane region" description="Helical" evidence="8">
    <location>
        <begin position="111"/>
        <end position="130"/>
    </location>
</feature>
<dbReference type="SUPFAM" id="SSF103473">
    <property type="entry name" value="MFS general substrate transporter"/>
    <property type="match status" value="2"/>
</dbReference>
<gene>
    <name evidence="12" type="ORF">V1478_014662</name>
</gene>
<dbReference type="InterPro" id="IPR036259">
    <property type="entry name" value="MFS_trans_sf"/>
</dbReference>
<feature type="transmembrane region" description="Helical" evidence="8">
    <location>
        <begin position="295"/>
        <end position="317"/>
    </location>
</feature>
<evidence type="ECO:0000256" key="9">
    <source>
        <dbReference type="SAM" id="MobiDB-lite"/>
    </source>
</evidence>
<dbReference type="Gene3D" id="1.20.1250.20">
    <property type="entry name" value="MFS general substrate transporter like domains"/>
    <property type="match status" value="1"/>
</dbReference>
<comment type="similarity">
    <text evidence="2 8">Belongs to the organo anion transporter (TC 2.A.60) family.</text>
</comment>
<evidence type="ECO:0000256" key="6">
    <source>
        <dbReference type="ARBA" id="ARBA00023136"/>
    </source>
</evidence>
<dbReference type="Pfam" id="PF03137">
    <property type="entry name" value="OATP"/>
    <property type="match status" value="1"/>
</dbReference>
<feature type="region of interest" description="Disordered" evidence="9">
    <location>
        <begin position="15"/>
        <end position="43"/>
    </location>
</feature>
<dbReference type="Proteomes" id="UP001607302">
    <property type="component" value="Unassembled WGS sequence"/>
</dbReference>
<feature type="transmembrane region" description="Helical" evidence="8">
    <location>
        <begin position="369"/>
        <end position="391"/>
    </location>
</feature>
<feature type="compositionally biased region" description="Basic and acidic residues" evidence="9">
    <location>
        <begin position="30"/>
        <end position="43"/>
    </location>
</feature>
<comment type="subcellular location">
    <subcellularLocation>
        <location evidence="1 8">Cell membrane</location>
        <topology evidence="1 8">Multi-pass membrane protein</topology>
    </subcellularLocation>
</comment>
<evidence type="ECO:0000256" key="5">
    <source>
        <dbReference type="ARBA" id="ARBA00022989"/>
    </source>
</evidence>
<evidence type="ECO:0000256" key="7">
    <source>
        <dbReference type="ARBA" id="ARBA00023157"/>
    </source>
</evidence>
<dbReference type="InterPro" id="IPR036058">
    <property type="entry name" value="Kazal_dom_sf"/>
</dbReference>